<evidence type="ECO:0000256" key="10">
    <source>
        <dbReference type="ARBA" id="ARBA00023295"/>
    </source>
</evidence>
<evidence type="ECO:0000256" key="8">
    <source>
        <dbReference type="ARBA" id="ARBA00023136"/>
    </source>
</evidence>
<feature type="domain" description="GH16" evidence="16">
    <location>
        <begin position="30"/>
        <end position="235"/>
    </location>
</feature>
<reference evidence="17" key="1">
    <citation type="submission" date="2023-10" db="EMBL/GenBank/DDBJ databases">
        <authorList>
            <person name="Hackl T."/>
        </authorList>
    </citation>
    <scope>NUCLEOTIDE SEQUENCE</scope>
</reference>
<dbReference type="EMBL" id="CAUWAG010000006">
    <property type="protein sequence ID" value="CAJ2504574.1"/>
    <property type="molecule type" value="Genomic_DNA"/>
</dbReference>
<comment type="caution">
    <text evidence="17">The sequence shown here is derived from an EMBL/GenBank/DDBJ whole genome shotgun (WGS) entry which is preliminary data.</text>
</comment>
<evidence type="ECO:0000313" key="17">
    <source>
        <dbReference type="EMBL" id="CAJ2504574.1"/>
    </source>
</evidence>
<dbReference type="CDD" id="cd02183">
    <property type="entry name" value="GH16_fungal_CRH1_transglycosylase"/>
    <property type="match status" value="1"/>
</dbReference>
<keyword evidence="10" id="KW-0326">Glycosidase</keyword>
<dbReference type="PANTHER" id="PTHR10963:SF27">
    <property type="entry name" value="GLYCOSIDASE-RELATED"/>
    <property type="match status" value="1"/>
</dbReference>
<evidence type="ECO:0000256" key="5">
    <source>
        <dbReference type="ARBA" id="ARBA00022679"/>
    </source>
</evidence>
<dbReference type="Proteomes" id="UP001295740">
    <property type="component" value="Unassembled WGS sequence"/>
</dbReference>
<keyword evidence="9" id="KW-0325">Glycoprotein</keyword>
<evidence type="ECO:0000256" key="6">
    <source>
        <dbReference type="ARBA" id="ARBA00022729"/>
    </source>
</evidence>
<dbReference type="PROSITE" id="PS51762">
    <property type="entry name" value="GH16_2"/>
    <property type="match status" value="1"/>
</dbReference>
<feature type="compositionally biased region" description="Polar residues" evidence="13">
    <location>
        <begin position="417"/>
        <end position="427"/>
    </location>
</feature>
<dbReference type="InterPro" id="IPR050546">
    <property type="entry name" value="Glycosyl_Hydrlase_16"/>
</dbReference>
<name>A0AAI8YH49_9PEZI</name>
<feature type="compositionally biased region" description="Pro residues" evidence="13">
    <location>
        <begin position="429"/>
        <end position="439"/>
    </location>
</feature>
<evidence type="ECO:0000256" key="4">
    <source>
        <dbReference type="ARBA" id="ARBA00022676"/>
    </source>
</evidence>
<accession>A0AAI8YH49</accession>
<dbReference type="Pfam" id="PF00722">
    <property type="entry name" value="Glyco_hydro_16"/>
    <property type="match status" value="1"/>
</dbReference>
<keyword evidence="11" id="KW-0961">Cell wall biogenesis/degradation</keyword>
<proteinExistence type="inferred from homology"/>
<keyword evidence="14" id="KW-0812">Transmembrane</keyword>
<feature type="chain" id="PRO_5042573801" description="chitinase" evidence="15">
    <location>
        <begin position="25"/>
        <end position="479"/>
    </location>
</feature>
<keyword evidence="7" id="KW-0378">Hydrolase</keyword>
<evidence type="ECO:0000256" key="15">
    <source>
        <dbReference type="SAM" id="SignalP"/>
    </source>
</evidence>
<evidence type="ECO:0000256" key="13">
    <source>
        <dbReference type="SAM" id="MobiDB-lite"/>
    </source>
</evidence>
<evidence type="ECO:0000256" key="3">
    <source>
        <dbReference type="ARBA" id="ARBA00012729"/>
    </source>
</evidence>
<dbReference type="InterPro" id="IPR000757">
    <property type="entry name" value="Beta-glucanase-like"/>
</dbReference>
<evidence type="ECO:0000256" key="11">
    <source>
        <dbReference type="ARBA" id="ARBA00023316"/>
    </source>
</evidence>
<dbReference type="EC" id="3.2.1.14" evidence="3"/>
<evidence type="ECO:0000256" key="2">
    <source>
        <dbReference type="ARBA" id="ARBA00004370"/>
    </source>
</evidence>
<sequence>MLSHSSYGAALALLASILSTPVAAQLSTKCDPMNATCPADAAFGTSHLFNFNDTQPDGTWNTTAGTVNYDAETGAAFTISEKGDSPTLISNFYFFWGRTEVWLKAAPGQGIISSIVWSSDVLDEVDWEFLGGNTTHASSNYFGKGLQDFHNAGYHLVNGSTQGDYHNYTSVWTADKLEWHIDGALVRTLLPAEANNTYTYPQTPMKLSLGIWAGGDSDQPKGTIEWAGGLTDYDKGPYTMYIKSAAVQDYSTGKEYTYSDMSGSSDSIKITTGNSTAVENINKQPEKSLSEKWDELPSSTKSGIYAAAGGVGAIAFIALAFYYFKQRRSGQKEAALAAARMQEERVELERFQKEGRNPDNLGFDGTEYGGAMNKGGMYGVSSYYAVPDSPPGSSAGPPEKAWDPTSAAVAPGMPLLRNNSFGSQHPQSPGLPPSFPLPQSPVDRGHSTSSASNRMGSPGPTSPPGRGPASPVGYNSNYR</sequence>
<evidence type="ECO:0000256" key="14">
    <source>
        <dbReference type="SAM" id="Phobius"/>
    </source>
</evidence>
<keyword evidence="5" id="KW-0808">Transferase</keyword>
<dbReference type="AlphaFoldDB" id="A0AAI8YH49"/>
<keyword evidence="4" id="KW-0328">Glycosyltransferase</keyword>
<comment type="similarity">
    <text evidence="12">Belongs to the glycosyl hydrolase 16 family. CRH1 subfamily.</text>
</comment>
<comment type="catalytic activity">
    <reaction evidence="1">
        <text>Random endo-hydrolysis of N-acetyl-beta-D-glucosaminide (1-&gt;4)-beta-linkages in chitin and chitodextrins.</text>
        <dbReference type="EC" id="3.2.1.14"/>
    </reaction>
</comment>
<dbReference type="GO" id="GO:0009277">
    <property type="term" value="C:fungal-type cell wall"/>
    <property type="evidence" value="ECO:0007669"/>
    <property type="project" value="TreeGrafter"/>
</dbReference>
<feature type="region of interest" description="Disordered" evidence="13">
    <location>
        <begin position="388"/>
        <end position="479"/>
    </location>
</feature>
<dbReference type="GO" id="GO:0016757">
    <property type="term" value="F:glycosyltransferase activity"/>
    <property type="evidence" value="ECO:0007669"/>
    <property type="project" value="UniProtKB-KW"/>
</dbReference>
<dbReference type="GO" id="GO:0016020">
    <property type="term" value="C:membrane"/>
    <property type="evidence" value="ECO:0007669"/>
    <property type="project" value="UniProtKB-SubCell"/>
</dbReference>
<evidence type="ECO:0000259" key="16">
    <source>
        <dbReference type="PROSITE" id="PS51762"/>
    </source>
</evidence>
<gene>
    <name evidence="17" type="ORF">KHLLAP_LOCUS5042</name>
</gene>
<feature type="signal peptide" evidence="15">
    <location>
        <begin position="1"/>
        <end position="24"/>
    </location>
</feature>
<dbReference type="SUPFAM" id="SSF49899">
    <property type="entry name" value="Concanavalin A-like lectins/glucanases"/>
    <property type="match status" value="1"/>
</dbReference>
<feature type="transmembrane region" description="Helical" evidence="14">
    <location>
        <begin position="304"/>
        <end position="324"/>
    </location>
</feature>
<dbReference type="GO" id="GO:0008843">
    <property type="term" value="F:endochitinase activity"/>
    <property type="evidence" value="ECO:0007669"/>
    <property type="project" value="UniProtKB-EC"/>
</dbReference>
<dbReference type="GO" id="GO:0031505">
    <property type="term" value="P:fungal-type cell wall organization"/>
    <property type="evidence" value="ECO:0007669"/>
    <property type="project" value="TreeGrafter"/>
</dbReference>
<evidence type="ECO:0000256" key="1">
    <source>
        <dbReference type="ARBA" id="ARBA00000822"/>
    </source>
</evidence>
<evidence type="ECO:0000256" key="9">
    <source>
        <dbReference type="ARBA" id="ARBA00023180"/>
    </source>
</evidence>
<protein>
    <recommendedName>
        <fullName evidence="3">chitinase</fullName>
        <ecNumber evidence="3">3.2.1.14</ecNumber>
    </recommendedName>
</protein>
<dbReference type="PANTHER" id="PTHR10963">
    <property type="entry name" value="GLYCOSYL HYDROLASE-RELATED"/>
    <property type="match status" value="1"/>
</dbReference>
<evidence type="ECO:0000256" key="12">
    <source>
        <dbReference type="ARBA" id="ARBA00038074"/>
    </source>
</evidence>
<dbReference type="GO" id="GO:0005975">
    <property type="term" value="P:carbohydrate metabolic process"/>
    <property type="evidence" value="ECO:0007669"/>
    <property type="project" value="InterPro"/>
</dbReference>
<keyword evidence="6 15" id="KW-0732">Signal</keyword>
<keyword evidence="8 14" id="KW-0472">Membrane</keyword>
<evidence type="ECO:0000256" key="7">
    <source>
        <dbReference type="ARBA" id="ARBA00022801"/>
    </source>
</evidence>
<keyword evidence="14" id="KW-1133">Transmembrane helix</keyword>
<dbReference type="Gene3D" id="2.60.120.200">
    <property type="match status" value="1"/>
</dbReference>
<comment type="subcellular location">
    <subcellularLocation>
        <location evidence="2">Membrane</location>
    </subcellularLocation>
</comment>
<dbReference type="InterPro" id="IPR013320">
    <property type="entry name" value="ConA-like_dom_sf"/>
</dbReference>
<evidence type="ECO:0000313" key="18">
    <source>
        <dbReference type="Proteomes" id="UP001295740"/>
    </source>
</evidence>
<organism evidence="17 18">
    <name type="scientific">Anthostomella pinea</name>
    <dbReference type="NCBI Taxonomy" id="933095"/>
    <lineage>
        <taxon>Eukaryota</taxon>
        <taxon>Fungi</taxon>
        <taxon>Dikarya</taxon>
        <taxon>Ascomycota</taxon>
        <taxon>Pezizomycotina</taxon>
        <taxon>Sordariomycetes</taxon>
        <taxon>Xylariomycetidae</taxon>
        <taxon>Xylariales</taxon>
        <taxon>Xylariaceae</taxon>
        <taxon>Anthostomella</taxon>
    </lineage>
</organism>
<keyword evidence="18" id="KW-1185">Reference proteome</keyword>